<keyword evidence="2" id="KW-0732">Signal</keyword>
<evidence type="ECO:0008006" key="5">
    <source>
        <dbReference type="Google" id="ProtNLM"/>
    </source>
</evidence>
<dbReference type="PROSITE" id="PS51257">
    <property type="entry name" value="PROKAR_LIPOPROTEIN"/>
    <property type="match status" value="1"/>
</dbReference>
<evidence type="ECO:0000256" key="2">
    <source>
        <dbReference type="SAM" id="SignalP"/>
    </source>
</evidence>
<organism evidence="3 4">
    <name type="scientific">Thalassotalea agarivorans</name>
    <name type="common">Thalassomonas agarivorans</name>
    <dbReference type="NCBI Taxonomy" id="349064"/>
    <lineage>
        <taxon>Bacteria</taxon>
        <taxon>Pseudomonadati</taxon>
        <taxon>Pseudomonadota</taxon>
        <taxon>Gammaproteobacteria</taxon>
        <taxon>Alteromonadales</taxon>
        <taxon>Colwelliaceae</taxon>
        <taxon>Thalassotalea</taxon>
    </lineage>
</organism>
<protein>
    <recommendedName>
        <fullName evidence="5">Dystroglycan-type cadherin-like domain-containing protein</fullName>
    </recommendedName>
</protein>
<dbReference type="GO" id="GO:0016020">
    <property type="term" value="C:membrane"/>
    <property type="evidence" value="ECO:0007669"/>
    <property type="project" value="InterPro"/>
</dbReference>
<evidence type="ECO:0000313" key="3">
    <source>
        <dbReference type="EMBL" id="SES71061.1"/>
    </source>
</evidence>
<gene>
    <name evidence="3" type="ORF">SAMN05660429_00305</name>
</gene>
<dbReference type="AlphaFoldDB" id="A0A1H9YPR6"/>
<dbReference type="OrthoDB" id="6310801at2"/>
<dbReference type="GO" id="GO:0005509">
    <property type="term" value="F:calcium ion binding"/>
    <property type="evidence" value="ECO:0007669"/>
    <property type="project" value="InterPro"/>
</dbReference>
<sequence length="618" mass="68274">MKRFLIMSALASTLVACGGSSDSGVTPPPPPPPPTNAEPSMSGTYSQTVKAAVSTDIVFSASDADGDELTISIDNAPSWLNYTFESNELTVSVEPGFFDIAEHSVDITLSDGTASKGYSLKIEVEDNPSAWGDIELTHEELTGAWKVSGSETSYNLFVDGRGVMSHEDTYSPLDWQSSDGISVNVLTAYCTEACDAQYNETWQIVAQQENKIRVSIGSGDSVEVVELTKADTIQLTDYYTSTLEPDLYAELVTFNGTEQDNVTVNIGDFSFGRYSYTNLTGSVIGQWTQSNDKAEMDSFANNQAYSLTINVENSMTCCETVQAEFAFKVRSVTLNPGHNEQLIQRTVYDIEWANAEGRDPQHYETDGQLISEVLGTVSSEQLLIPIEKVSVPSNLANKTWLGPKSIRLDEGALAESELEYGGQMFSFSSETAGELLFSNLAGDALESASFSWQNNGDDAILTVGSVDLKLEFFMLPNDQLAAAIYHETYAELRSFVEYNPPTYTSQDYQQTFYDVGFNDLFDDQKTVLDFSDSSPYTMNTETNGSLTWSSSLSCSDGETFEQCLTRVIDSGQYVLIRNVEFFDRVDDKYHAIYKIRLYLDGALERGWNSRRIYQVATE</sequence>
<accession>A0A1H9YPR6</accession>
<reference evidence="3 4" key="1">
    <citation type="submission" date="2016-10" db="EMBL/GenBank/DDBJ databases">
        <authorList>
            <person name="de Groot N.N."/>
        </authorList>
    </citation>
    <scope>NUCLEOTIDE SEQUENCE [LARGE SCALE GENOMIC DNA]</scope>
    <source>
        <strain evidence="3 4">DSM 19706</strain>
    </source>
</reference>
<dbReference type="Gene3D" id="2.60.40.10">
    <property type="entry name" value="Immunoglobulins"/>
    <property type="match status" value="1"/>
</dbReference>
<name>A0A1H9YPR6_THASX</name>
<dbReference type="Proteomes" id="UP000199308">
    <property type="component" value="Unassembled WGS sequence"/>
</dbReference>
<evidence type="ECO:0000313" key="4">
    <source>
        <dbReference type="Proteomes" id="UP000199308"/>
    </source>
</evidence>
<feature type="signal peptide" evidence="2">
    <location>
        <begin position="1"/>
        <end position="23"/>
    </location>
</feature>
<feature type="compositionally biased region" description="Pro residues" evidence="1">
    <location>
        <begin position="26"/>
        <end position="36"/>
    </location>
</feature>
<evidence type="ECO:0000256" key="1">
    <source>
        <dbReference type="SAM" id="MobiDB-lite"/>
    </source>
</evidence>
<feature type="chain" id="PRO_5011629127" description="Dystroglycan-type cadherin-like domain-containing protein" evidence="2">
    <location>
        <begin position="24"/>
        <end position="618"/>
    </location>
</feature>
<keyword evidence="4" id="KW-1185">Reference proteome</keyword>
<dbReference type="EMBL" id="FOHK01000001">
    <property type="protein sequence ID" value="SES71061.1"/>
    <property type="molecule type" value="Genomic_DNA"/>
</dbReference>
<dbReference type="InterPro" id="IPR015919">
    <property type="entry name" value="Cadherin-like_sf"/>
</dbReference>
<dbReference type="RefSeq" id="WP_143047900.1">
    <property type="nucleotide sequence ID" value="NZ_AP027363.1"/>
</dbReference>
<dbReference type="SUPFAM" id="SSF49313">
    <property type="entry name" value="Cadherin-like"/>
    <property type="match status" value="1"/>
</dbReference>
<dbReference type="InterPro" id="IPR013783">
    <property type="entry name" value="Ig-like_fold"/>
</dbReference>
<feature type="region of interest" description="Disordered" evidence="1">
    <location>
        <begin position="18"/>
        <end position="44"/>
    </location>
</feature>
<proteinExistence type="predicted"/>